<dbReference type="Proteomes" id="UP000614601">
    <property type="component" value="Unassembled WGS sequence"/>
</dbReference>
<protein>
    <submittedName>
        <fullName evidence="1">Uncharacterized protein</fullName>
    </submittedName>
</protein>
<gene>
    <name evidence="1" type="ORF">BOKJ2_LOCUS9920</name>
</gene>
<comment type="caution">
    <text evidence="1">The sequence shown here is derived from an EMBL/GenBank/DDBJ whole genome shotgun (WGS) entry which is preliminary data.</text>
</comment>
<sequence>MGYGRIRYETVNYIIVHHLLFKVTFKPPSVEYNKILSNHDQNLDWYIVADLRSVNAVWAHFLSFQTVVSFSYTVNIWFGYKIVKFLKEQSGGMSAKTLKAQKTITYVLFVQSSLVQPSPAQLSPAQFSPAQPSPVQSSPAQSSLVHSNAVQPIPAQPSPVLSSSIFSLLQTSLL</sequence>
<proteinExistence type="predicted"/>
<keyword evidence="2" id="KW-1185">Reference proteome</keyword>
<dbReference type="Pfam" id="PF10319">
    <property type="entry name" value="7TM_GPCR_Srj"/>
    <property type="match status" value="1"/>
</dbReference>
<reference evidence="1" key="1">
    <citation type="submission" date="2020-09" db="EMBL/GenBank/DDBJ databases">
        <authorList>
            <person name="Kikuchi T."/>
        </authorList>
    </citation>
    <scope>NUCLEOTIDE SEQUENCE</scope>
    <source>
        <strain evidence="1">SH1</strain>
    </source>
</reference>
<dbReference type="AlphaFoldDB" id="A0A811L776"/>
<accession>A0A811L776</accession>
<evidence type="ECO:0000313" key="1">
    <source>
        <dbReference type="EMBL" id="CAD5222991.1"/>
    </source>
</evidence>
<evidence type="ECO:0000313" key="2">
    <source>
        <dbReference type="Proteomes" id="UP000614601"/>
    </source>
</evidence>
<organism evidence="1 2">
    <name type="scientific">Bursaphelenchus okinawaensis</name>
    <dbReference type="NCBI Taxonomy" id="465554"/>
    <lineage>
        <taxon>Eukaryota</taxon>
        <taxon>Metazoa</taxon>
        <taxon>Ecdysozoa</taxon>
        <taxon>Nematoda</taxon>
        <taxon>Chromadorea</taxon>
        <taxon>Rhabditida</taxon>
        <taxon>Tylenchina</taxon>
        <taxon>Tylenchomorpha</taxon>
        <taxon>Aphelenchoidea</taxon>
        <taxon>Aphelenchoididae</taxon>
        <taxon>Bursaphelenchus</taxon>
    </lineage>
</organism>
<dbReference type="Proteomes" id="UP000783686">
    <property type="component" value="Unassembled WGS sequence"/>
</dbReference>
<dbReference type="EMBL" id="CAJFDH010000005">
    <property type="protein sequence ID" value="CAD5222991.1"/>
    <property type="molecule type" value="Genomic_DNA"/>
</dbReference>
<dbReference type="InterPro" id="IPR019423">
    <property type="entry name" value="7TM_GPCR_serpentine_rcpt_Srj"/>
</dbReference>
<name>A0A811L776_9BILA</name>
<dbReference type="EMBL" id="CAJFCW020000005">
    <property type="protein sequence ID" value="CAG9117115.1"/>
    <property type="molecule type" value="Genomic_DNA"/>
</dbReference>